<keyword evidence="5" id="KW-1185">Reference proteome</keyword>
<feature type="repeat" description="ARM" evidence="2">
    <location>
        <begin position="869"/>
        <end position="897"/>
    </location>
</feature>
<dbReference type="InterPro" id="IPR011989">
    <property type="entry name" value="ARM-like"/>
</dbReference>
<organism evidence="4 5">
    <name type="scientific">Leptobrachium leishanense</name>
    <name type="common">Leishan spiny toad</name>
    <dbReference type="NCBI Taxonomy" id="445787"/>
    <lineage>
        <taxon>Eukaryota</taxon>
        <taxon>Metazoa</taxon>
        <taxon>Chordata</taxon>
        <taxon>Craniata</taxon>
        <taxon>Vertebrata</taxon>
        <taxon>Euteleostomi</taxon>
        <taxon>Amphibia</taxon>
        <taxon>Batrachia</taxon>
        <taxon>Anura</taxon>
        <taxon>Pelobatoidea</taxon>
        <taxon>Megophryidae</taxon>
        <taxon>Leptobrachium</taxon>
    </lineage>
</organism>
<feature type="repeat" description="ARM" evidence="2">
    <location>
        <begin position="827"/>
        <end position="869"/>
    </location>
</feature>
<dbReference type="SUPFAM" id="SSF48403">
    <property type="entry name" value="Ankyrin repeat"/>
    <property type="match status" value="1"/>
</dbReference>
<evidence type="ECO:0000313" key="4">
    <source>
        <dbReference type="Ensembl" id="ENSLLEP00000034940.1"/>
    </source>
</evidence>
<dbReference type="Ensembl" id="ENSLLET00000036269.1">
    <property type="protein sequence ID" value="ENSLLEP00000034940.1"/>
    <property type="gene ID" value="ENSLLEG00000022077.1"/>
</dbReference>
<feature type="compositionally biased region" description="Polar residues" evidence="3">
    <location>
        <begin position="1381"/>
        <end position="1401"/>
    </location>
</feature>
<dbReference type="InterPro" id="IPR043379">
    <property type="entry name" value="ANKAR"/>
</dbReference>
<protein>
    <submittedName>
        <fullName evidence="4">Ankyrin and armadillo repeat containing</fullName>
    </submittedName>
</protein>
<dbReference type="InterPro" id="IPR036770">
    <property type="entry name" value="Ankyrin_rpt-contain_sf"/>
</dbReference>
<gene>
    <name evidence="4" type="primary">ANKAR</name>
</gene>
<feature type="repeat" description="ANK" evidence="1">
    <location>
        <begin position="572"/>
        <end position="604"/>
    </location>
</feature>
<feature type="repeat" description="ARM" evidence="2">
    <location>
        <begin position="745"/>
        <end position="787"/>
    </location>
</feature>
<name>A0A8C5QB88_9ANUR</name>
<dbReference type="InterPro" id="IPR000225">
    <property type="entry name" value="Armadillo"/>
</dbReference>
<proteinExistence type="predicted"/>
<dbReference type="PANTHER" id="PTHR46464">
    <property type="entry name" value="ANK_REP_REGION DOMAIN-CONTAINING PROTEIN"/>
    <property type="match status" value="1"/>
</dbReference>
<keyword evidence="1" id="KW-0040">ANK repeat</keyword>
<dbReference type="Gene3D" id="1.25.10.10">
    <property type="entry name" value="Leucine-rich Repeat Variant"/>
    <property type="match status" value="3"/>
</dbReference>
<dbReference type="SUPFAM" id="SSF48371">
    <property type="entry name" value="ARM repeat"/>
    <property type="match status" value="2"/>
</dbReference>
<dbReference type="InterPro" id="IPR016024">
    <property type="entry name" value="ARM-type_fold"/>
</dbReference>
<dbReference type="PROSITE" id="PS50088">
    <property type="entry name" value="ANK_REPEAT"/>
    <property type="match status" value="2"/>
</dbReference>
<dbReference type="Pfam" id="PF12796">
    <property type="entry name" value="Ank_2"/>
    <property type="match status" value="1"/>
</dbReference>
<dbReference type="Gene3D" id="1.25.40.20">
    <property type="entry name" value="Ankyrin repeat-containing domain"/>
    <property type="match status" value="1"/>
</dbReference>
<dbReference type="PROSITE" id="PS50297">
    <property type="entry name" value="ANK_REP_REGION"/>
    <property type="match status" value="1"/>
</dbReference>
<evidence type="ECO:0000313" key="5">
    <source>
        <dbReference type="Proteomes" id="UP000694569"/>
    </source>
</evidence>
<dbReference type="GeneTree" id="ENSGT00680000100065"/>
<dbReference type="OrthoDB" id="1683831at2759"/>
<dbReference type="PROSITE" id="PS50176">
    <property type="entry name" value="ARM_REPEAT"/>
    <property type="match status" value="4"/>
</dbReference>
<evidence type="ECO:0000256" key="3">
    <source>
        <dbReference type="SAM" id="MobiDB-lite"/>
    </source>
</evidence>
<reference evidence="4" key="2">
    <citation type="submission" date="2025-09" db="UniProtKB">
        <authorList>
            <consortium name="Ensembl"/>
        </authorList>
    </citation>
    <scope>IDENTIFICATION</scope>
</reference>
<feature type="repeat" description="ARM" evidence="2">
    <location>
        <begin position="786"/>
        <end position="828"/>
    </location>
</feature>
<dbReference type="PANTHER" id="PTHR46464:SF1">
    <property type="entry name" value="ANKYRIN AND ARMADILLO REPEAT-CONTAINING PROTEIN"/>
    <property type="match status" value="1"/>
</dbReference>
<reference evidence="4" key="1">
    <citation type="submission" date="2025-08" db="UniProtKB">
        <authorList>
            <consortium name="Ensembl"/>
        </authorList>
    </citation>
    <scope>IDENTIFICATION</scope>
</reference>
<sequence length="1435" mass="160581">MLRSGKRTPLKIPIEDQDFMAEMTLQRHAQDFFDKYDRSEIQELLAHTSNSWLVSMDDAHLPLHLPSGLITQLNNITQENILLLAPVDPDVKLDCREVHQIIRELTVGIYCFNQIPSISLDANYDCSTSCQLPPAYFDTRVGQIMISVDYMIKALWHGSYMAKDKRTRFSDLWRSIFDIGSNGYPQTKKDMFAEFSSSGLIDLFIEPEFDGIYYKTFDVDPTYEPNSMDEKNLFMNYTDSMTIKMTCFTLQVQRLKNLFVYEGSYLLSTVIKLTEEFLDPAIYQRLQQRLTAHQMLVKENLEKKAEIRKNIAYLKLISFLVPFLLGLKKQLKVPDFSALLQPFSDDKVKTERELPPLMLGPDYKCQHFMYPPNTYFHLHGGIELDLGTSPLEPVSGDIQEAYEQIEITATNHINSLLGLDTTYMEYYPIPIMTFNGKNYYTIAIKLENFYQTLLRNKWWGAIGGIISNLKPKRLPLTDIQLHEQFKKKFGYKKAIKCKNLSFGLKSAGERGLAAIFHTFCRKTPVSGLGVIDDAGYALLHHAAIHNRVAIVSQIAKVGLNLNQRRSNNFSSQGPTALHLAAQCGSLEVLSCLLALKADYMLHDKRGWLPIHSAAFYGTIPCIRALYRKDPAMLETETTSRYCSTALLLSATSGALDALQYLLSIGANWNKTDSMGNNIIHLSVLYFHTHILKSIIELNIQELHVWQHLVDMLMSKDCRRIEMAARSMEVLCVVKKSYWEDIYIAGGIPCLVELLKSDSLHLECLAAGVLSNISNNNPVSKTLVESGAIPVLITLLSSHEAELHSRCSVILSDIAQLDNNQYVIAEMGGISPLVQLLYGELEDVLVNAINCIRILCIQNSTNQQAVKDLGGIPLLVELLTAKSDVLVSASSAAIAELARGNKLIQEAISKENAIDPLISIIRGRKLNIQVKAAMAIEALAEHNAVIQKEFLEKDVAKYISKHLKVFQLDVREQGSTALWALAGQTRKQQKNMAEQIGYNFIIDMLLSPSDKMQYVGGEAVIALCKDSKYHQDQICEGNGIGPLVRLLRNSKVAKGTLLSIIKALGAMCIGVSHINNPITQEKIVEEQALPTLVHLLKTHNSLNIRVEVACTLACIVLSNSVLQDHLHRKEDFRYNDVMDLLYSPDKDICLRAGYALSLFAYNSTLHQFYILETGGIEMTIFAPFLESDIETERAKAAFQIVILARIIVDMDQVSLSARGVTILTELLNSENSATVILTGELIASLAHTRAGIPEAITTLGTVESLCNLLHHEEEEVRIASANALGYLTFNCTAYRHLLVECRNKPNLYNLLIGNLSKDAKISNRFTEEFKLQKQIGLPSLSLVKNGGPPVNPSAWRGIQGHLSRAEHHVHWKDDFRSKSAVVRSSQKPKTANPCNRTGTSLPTPRVPAATRPKTAHLGNTKPFQSKTNIAHQVVNP</sequence>
<dbReference type="SMART" id="SM00248">
    <property type="entry name" value="ANK"/>
    <property type="match status" value="5"/>
</dbReference>
<dbReference type="Proteomes" id="UP000694569">
    <property type="component" value="Unplaced"/>
</dbReference>
<dbReference type="InterPro" id="IPR002110">
    <property type="entry name" value="Ankyrin_rpt"/>
</dbReference>
<dbReference type="SMART" id="SM00185">
    <property type="entry name" value="ARM"/>
    <property type="match status" value="8"/>
</dbReference>
<feature type="compositionally biased region" description="Polar residues" evidence="3">
    <location>
        <begin position="1420"/>
        <end position="1435"/>
    </location>
</feature>
<feature type="region of interest" description="Disordered" evidence="3">
    <location>
        <begin position="1377"/>
        <end position="1435"/>
    </location>
</feature>
<accession>A0A8C5QB88</accession>
<evidence type="ECO:0000256" key="2">
    <source>
        <dbReference type="PROSITE-ProRule" id="PRU00259"/>
    </source>
</evidence>
<evidence type="ECO:0000256" key="1">
    <source>
        <dbReference type="PROSITE-ProRule" id="PRU00023"/>
    </source>
</evidence>
<feature type="repeat" description="ANK" evidence="1">
    <location>
        <begin position="641"/>
        <end position="673"/>
    </location>
</feature>